<sequence>MMLKINKITVENFRGIKSPVILDFVKGNNSTSALIYGRNGTGKSSIVDSWEWLINSKIEFLTKEGVSEKDYPHKLSNGDNVYVNVDFSHTTINSVRAQYNKTRVTSPINSGEYAEFKNYTVYPNFLRYSDLQEFVFKTKGEKYKYIAKFFGLEKFTKNQSDIQASFTRISTQLPQYKVQIEENKKAISSITEIQEIDELKVILFINDIAKKYHIEEITEYKHIYKVEKALSEIVKANPIATALNEWNSFLLRLNQFYPISKVKQDLQDLENVFNDLKKDETNITKLILIDLYTTAKETLLHLEDKSTCPICDKLFEGNLEEHIALKHKALEELNNKRQDYILKRDALIKKFEQLNHKVAIIQSEKSPRVKESFALFYEDIDKLEIEIPKILAILKTQLKDVTSLDLSILDEVSKIDNISDMEITYKQFVLDLIKSFSEDEKTTKLAIDFSNLIQLKVAYTSYLRNEKKINYLSDICDKLGILFSKLTEFIQAQIQHTFTQIQTDLIECYNFLEGTNQFLKNPEIKLVVGKDKAVELEIDFVNEKITPAYKFMSESQINSFGLSIFLAAVKHFNSNFKFMILDDVVNSFDAFKRPKVAQLLAAKFGDFQILMLTHDQVFFDTMQRHFPQWNRYKFSSWDYTTGPRCNFSNNYTEEIEKLIIDDDPIGAGQKLGRYLEMVFGIINENLQTPMRYKLENTYTLSEFYEPLVKRIKDKLKSPNKQHKISILFGEFEQGTIFRNYCAHWKDESSQFTSQEIESIFKKWLEIEAEMYCPDCKSYCHYESISNTEYVRCNCGNLNLKLDEKFN</sequence>
<feature type="domain" description="RecF/RecN/SMC N-terminal" evidence="2">
    <location>
        <begin position="5"/>
        <end position="624"/>
    </location>
</feature>
<name>A0A1I3CQV0_9FLAO</name>
<accession>A0A1I3CQV0</accession>
<dbReference type="PANTHER" id="PTHR32182:SF0">
    <property type="entry name" value="DNA REPLICATION AND REPAIR PROTEIN RECF"/>
    <property type="match status" value="1"/>
</dbReference>
<dbReference type="GO" id="GO:0006302">
    <property type="term" value="P:double-strand break repair"/>
    <property type="evidence" value="ECO:0007669"/>
    <property type="project" value="TreeGrafter"/>
</dbReference>
<dbReference type="STRING" id="1125876.SAMN05443292_0022"/>
<dbReference type="OrthoDB" id="1023918at2"/>
<evidence type="ECO:0000313" key="3">
    <source>
        <dbReference type="EMBL" id="SFH76910.1"/>
    </source>
</evidence>
<reference evidence="3 4" key="1">
    <citation type="submission" date="2016-10" db="EMBL/GenBank/DDBJ databases">
        <authorList>
            <person name="de Groot N.N."/>
        </authorList>
    </citation>
    <scope>NUCLEOTIDE SEQUENCE [LARGE SCALE GENOMIC DNA]</scope>
    <source>
        <strain evidence="3 4">DSM 26000</strain>
    </source>
</reference>
<dbReference type="EMBL" id="FOQT01000001">
    <property type="protein sequence ID" value="SFH76910.1"/>
    <property type="molecule type" value="Genomic_DNA"/>
</dbReference>
<evidence type="ECO:0000313" key="4">
    <source>
        <dbReference type="Proteomes" id="UP000198931"/>
    </source>
</evidence>
<dbReference type="Gene3D" id="3.40.50.300">
    <property type="entry name" value="P-loop containing nucleotide triphosphate hydrolases"/>
    <property type="match status" value="2"/>
</dbReference>
<organism evidence="3 4">
    <name type="scientific">Halpernia frigidisoli</name>
    <dbReference type="NCBI Taxonomy" id="1125876"/>
    <lineage>
        <taxon>Bacteria</taxon>
        <taxon>Pseudomonadati</taxon>
        <taxon>Bacteroidota</taxon>
        <taxon>Flavobacteriia</taxon>
        <taxon>Flavobacteriales</taxon>
        <taxon>Weeksellaceae</taxon>
        <taxon>Chryseobacterium group</taxon>
        <taxon>Halpernia</taxon>
    </lineage>
</organism>
<dbReference type="GO" id="GO:0000731">
    <property type="term" value="P:DNA synthesis involved in DNA repair"/>
    <property type="evidence" value="ECO:0007669"/>
    <property type="project" value="TreeGrafter"/>
</dbReference>
<feature type="coiled-coil region" evidence="1">
    <location>
        <begin position="319"/>
        <end position="350"/>
    </location>
</feature>
<evidence type="ECO:0000256" key="1">
    <source>
        <dbReference type="SAM" id="Coils"/>
    </source>
</evidence>
<dbReference type="PANTHER" id="PTHR32182">
    <property type="entry name" value="DNA REPLICATION AND REPAIR PROTEIN RECF"/>
    <property type="match status" value="1"/>
</dbReference>
<proteinExistence type="predicted"/>
<dbReference type="Proteomes" id="UP000198931">
    <property type="component" value="Unassembled WGS sequence"/>
</dbReference>
<dbReference type="SUPFAM" id="SSF52540">
    <property type="entry name" value="P-loop containing nucleoside triphosphate hydrolases"/>
    <property type="match status" value="1"/>
</dbReference>
<keyword evidence="4" id="KW-1185">Reference proteome</keyword>
<protein>
    <submittedName>
        <fullName evidence="3">RecF/RecN/SMC N terminal domain-containing protein</fullName>
    </submittedName>
</protein>
<dbReference type="AlphaFoldDB" id="A0A1I3CQV0"/>
<dbReference type="InterPro" id="IPR027417">
    <property type="entry name" value="P-loop_NTPase"/>
</dbReference>
<gene>
    <name evidence="3" type="ORF">SAMN05443292_0022</name>
</gene>
<dbReference type="InterPro" id="IPR003395">
    <property type="entry name" value="RecF/RecN/SMC_N"/>
</dbReference>
<dbReference type="Pfam" id="PF02463">
    <property type="entry name" value="SMC_N"/>
    <property type="match status" value="1"/>
</dbReference>
<dbReference type="RefSeq" id="WP_090078164.1">
    <property type="nucleotide sequence ID" value="NZ_FOQT01000001.1"/>
</dbReference>
<keyword evidence="1" id="KW-0175">Coiled coil</keyword>
<evidence type="ECO:0000259" key="2">
    <source>
        <dbReference type="Pfam" id="PF02463"/>
    </source>
</evidence>